<organism evidence="1 2">
    <name type="scientific">Methanobrevibacter millerae</name>
    <dbReference type="NCBI Taxonomy" id="230361"/>
    <lineage>
        <taxon>Archaea</taxon>
        <taxon>Methanobacteriati</taxon>
        <taxon>Methanobacteriota</taxon>
        <taxon>Methanomada group</taxon>
        <taxon>Methanobacteria</taxon>
        <taxon>Methanobacteriales</taxon>
        <taxon>Methanobacteriaceae</taxon>
        <taxon>Methanobrevibacter</taxon>
    </lineage>
</organism>
<reference evidence="1" key="1">
    <citation type="submission" date="2019-04" db="EMBL/GenBank/DDBJ databases">
        <title>Evolution of Biomass-Degrading Anaerobic Consortia Revealed by Metagenomics.</title>
        <authorList>
            <person name="Peng X."/>
        </authorList>
    </citation>
    <scope>NUCLEOTIDE SEQUENCE</scope>
    <source>
        <strain evidence="1">SIG12</strain>
    </source>
</reference>
<proteinExistence type="predicted"/>
<dbReference type="RefSeq" id="WP_303735956.1">
    <property type="nucleotide sequence ID" value="NZ_SUTE01000003.1"/>
</dbReference>
<name>A0A8T3VB01_9EURY</name>
<dbReference type="AlphaFoldDB" id="A0A8T3VB01"/>
<gene>
    <name evidence="1" type="ORF">E7Z73_01020</name>
</gene>
<accession>A0A8T3VB01</accession>
<dbReference type="Proteomes" id="UP000762703">
    <property type="component" value="Unassembled WGS sequence"/>
</dbReference>
<sequence>MSYLNELDDELLEELVYEYEEELQKVDVDEIIANLKNNISDYIYENPDDLIPEEPDCGIDFGFDDRKIPDEIIEKMEPEDNLLKFVGK</sequence>
<evidence type="ECO:0000313" key="2">
    <source>
        <dbReference type="Proteomes" id="UP000762703"/>
    </source>
</evidence>
<protein>
    <submittedName>
        <fullName evidence="1">Uncharacterized protein</fullName>
    </submittedName>
</protein>
<evidence type="ECO:0000313" key="1">
    <source>
        <dbReference type="EMBL" id="MBE6504312.1"/>
    </source>
</evidence>
<comment type="caution">
    <text evidence="1">The sequence shown here is derived from an EMBL/GenBank/DDBJ whole genome shotgun (WGS) entry which is preliminary data.</text>
</comment>
<dbReference type="EMBL" id="SUTE01000003">
    <property type="protein sequence ID" value="MBE6504312.1"/>
    <property type="molecule type" value="Genomic_DNA"/>
</dbReference>